<sequence length="152" mass="16225">MGDVFFYHLTESPLERALPPLLGKALEAGWRVELRGREAAAMDRLDQALWLGAEESFLPHGRAGGAHDARQPVLLTAGEGAANAPACLMSVGGAEVSAEEVAALSRACVLFDGSDEAAVQHARGQWKALTRAGTKAQYWAQEGGRWQKKAES</sequence>
<dbReference type="Pfam" id="PF04364">
    <property type="entry name" value="DNA_pol3_chi"/>
    <property type="match status" value="1"/>
</dbReference>
<dbReference type="Proteomes" id="UP000474757">
    <property type="component" value="Unassembled WGS sequence"/>
</dbReference>
<dbReference type="RefSeq" id="WP_163893704.1">
    <property type="nucleotide sequence ID" value="NZ_JAAFYS010000002.1"/>
</dbReference>
<keyword evidence="2" id="KW-1185">Reference proteome</keyword>
<dbReference type="EMBL" id="JAAGAB010000002">
    <property type="protein sequence ID" value="NDV01621.1"/>
    <property type="molecule type" value="Genomic_DNA"/>
</dbReference>
<dbReference type="GO" id="GO:0032298">
    <property type="term" value="P:positive regulation of DNA-templated DNA replication initiation"/>
    <property type="evidence" value="ECO:0007669"/>
    <property type="project" value="TreeGrafter"/>
</dbReference>
<protein>
    <submittedName>
        <fullName evidence="1">DNA polymerase III subunit chi</fullName>
    </submittedName>
</protein>
<gene>
    <name evidence="1" type="ORF">GZA08_11665</name>
</gene>
<evidence type="ECO:0000313" key="1">
    <source>
        <dbReference type="EMBL" id="NDV01621.1"/>
    </source>
</evidence>
<dbReference type="AlphaFoldDB" id="A0A6B2JJJ9"/>
<dbReference type="PANTHER" id="PTHR38767:SF1">
    <property type="entry name" value="DNA POLYMERASE III SUBUNIT CHI"/>
    <property type="match status" value="1"/>
</dbReference>
<dbReference type="SUPFAM" id="SSF102400">
    <property type="entry name" value="DNA polymerase III chi subunit"/>
    <property type="match status" value="1"/>
</dbReference>
<comment type="caution">
    <text evidence="1">The sequence shown here is derived from an EMBL/GenBank/DDBJ whole genome shotgun (WGS) entry which is preliminary data.</text>
</comment>
<dbReference type="GO" id="GO:0003677">
    <property type="term" value="F:DNA binding"/>
    <property type="evidence" value="ECO:0007669"/>
    <property type="project" value="InterPro"/>
</dbReference>
<dbReference type="PANTHER" id="PTHR38767">
    <property type="entry name" value="DNA POLYMERASE III SUBUNIT CHI"/>
    <property type="match status" value="1"/>
</dbReference>
<proteinExistence type="predicted"/>
<dbReference type="GO" id="GO:0003887">
    <property type="term" value="F:DNA-directed DNA polymerase activity"/>
    <property type="evidence" value="ECO:0007669"/>
    <property type="project" value="InterPro"/>
</dbReference>
<dbReference type="InterPro" id="IPR007459">
    <property type="entry name" value="DNA_pol3_chi"/>
</dbReference>
<organism evidence="1 2">
    <name type="scientific">Pseudoroseicyclus tamaricis</name>
    <dbReference type="NCBI Taxonomy" id="2705421"/>
    <lineage>
        <taxon>Bacteria</taxon>
        <taxon>Pseudomonadati</taxon>
        <taxon>Pseudomonadota</taxon>
        <taxon>Alphaproteobacteria</taxon>
        <taxon>Rhodobacterales</taxon>
        <taxon>Paracoccaceae</taxon>
        <taxon>Pseudoroseicyclus</taxon>
    </lineage>
</organism>
<accession>A0A6B2JJJ9</accession>
<dbReference type="GO" id="GO:0006260">
    <property type="term" value="P:DNA replication"/>
    <property type="evidence" value="ECO:0007669"/>
    <property type="project" value="InterPro"/>
</dbReference>
<dbReference type="InterPro" id="IPR036768">
    <property type="entry name" value="PolIII_chi_sf"/>
</dbReference>
<dbReference type="NCBIfam" id="NF004347">
    <property type="entry name" value="PRK05728.1-4"/>
    <property type="match status" value="1"/>
</dbReference>
<name>A0A6B2JJJ9_9RHOB</name>
<dbReference type="Gene3D" id="3.40.50.10110">
    <property type="entry name" value="DNA polymerase III subunit chi"/>
    <property type="match status" value="1"/>
</dbReference>
<reference evidence="1 2" key="1">
    <citation type="submission" date="2020-02" db="EMBL/GenBank/DDBJ databases">
        <title>Pseudoroseicyclus tamarix, sp. nov., isolated from offshore sediment of a Tamarix chinensis forest.</title>
        <authorList>
            <person name="Gai Y."/>
        </authorList>
    </citation>
    <scope>NUCLEOTIDE SEQUENCE [LARGE SCALE GENOMIC DNA]</scope>
    <source>
        <strain evidence="1 2">CLL3-39</strain>
    </source>
</reference>
<evidence type="ECO:0000313" key="2">
    <source>
        <dbReference type="Proteomes" id="UP000474757"/>
    </source>
</evidence>